<evidence type="ECO:0000256" key="2">
    <source>
        <dbReference type="ARBA" id="ARBA00022679"/>
    </source>
</evidence>
<evidence type="ECO:0000259" key="10">
    <source>
        <dbReference type="PROSITE" id="PS50878"/>
    </source>
</evidence>
<keyword evidence="4" id="KW-0479">Metal-binding</keyword>
<keyword evidence="2" id="KW-0808">Transferase</keyword>
<comment type="similarity">
    <text evidence="8">Belongs to the bacterial reverse transcriptase family.</text>
</comment>
<dbReference type="Proteomes" id="UP000516349">
    <property type="component" value="Chromosome"/>
</dbReference>
<keyword evidence="5" id="KW-0460">Magnesium</keyword>
<proteinExistence type="inferred from homology"/>
<evidence type="ECO:0000256" key="8">
    <source>
        <dbReference type="ARBA" id="ARBA00034120"/>
    </source>
</evidence>
<reference evidence="11 12" key="1">
    <citation type="submission" date="2020-08" db="EMBL/GenBank/DDBJ databases">
        <title>Complete genome sequence of Entomobacter blattae G55GP.</title>
        <authorList>
            <person name="Poehlein A."/>
            <person name="Guzman J."/>
            <person name="Daniel R."/>
            <person name="Vilcinskas A."/>
        </authorList>
    </citation>
    <scope>NUCLEOTIDE SEQUENCE [LARGE SCALE GENOMIC DNA]</scope>
    <source>
        <strain evidence="11 12">G55GP</strain>
    </source>
</reference>
<evidence type="ECO:0000313" key="12">
    <source>
        <dbReference type="Proteomes" id="UP000516349"/>
    </source>
</evidence>
<sequence>MSYLHKLKSATSRKGLAEILGYRPKALTSIVYMTPLDQKYTIFEIDKNSGGKRTIKAPVPKLKKLQSHLSHVLNGCLAEIERERSAKPISFGFRKGRSIAENARRHKRKHWVLNLDLEDFFPSFNFGRVRGFFLKDKAFGLHPEVATTIAQIACDGAALPQGSPCSPVISELIAQILDMHLVRLAKKYSVTYTRYADDITFSTSQREFPTGLATVDTNDPPVWHLSDELVDKIVTSGFTVNAAKTRMHFQDSRQMVTGLVVNEKVNIRSDYYRRARAMCDVLFQTGQYYKVMTQPDDDNEGPKPDLTSNLNPLQASLAIFTQ</sequence>
<dbReference type="PRINTS" id="PR00866">
    <property type="entry name" value="RNADNAPOLMS"/>
</dbReference>
<name>A0A7H1NQK8_9PROT</name>
<dbReference type="GO" id="GO:0003964">
    <property type="term" value="F:RNA-directed DNA polymerase activity"/>
    <property type="evidence" value="ECO:0007669"/>
    <property type="project" value="UniProtKB-KW"/>
</dbReference>
<keyword evidence="6 11" id="KW-0695">RNA-directed DNA polymerase</keyword>
<dbReference type="EC" id="2.7.7.49" evidence="1"/>
<gene>
    <name evidence="11" type="ORF">JGUZn3_08360</name>
</gene>
<evidence type="ECO:0000256" key="7">
    <source>
        <dbReference type="ARBA" id="ARBA00023118"/>
    </source>
</evidence>
<organism evidence="11 12">
    <name type="scientific">Entomobacter blattae</name>
    <dbReference type="NCBI Taxonomy" id="2762277"/>
    <lineage>
        <taxon>Bacteria</taxon>
        <taxon>Pseudomonadati</taxon>
        <taxon>Pseudomonadota</taxon>
        <taxon>Alphaproteobacteria</taxon>
        <taxon>Acetobacterales</taxon>
        <taxon>Acetobacteraceae</taxon>
        <taxon>Entomobacter</taxon>
    </lineage>
</organism>
<dbReference type="EMBL" id="CP060244">
    <property type="protein sequence ID" value="QNT78068.1"/>
    <property type="molecule type" value="Genomic_DNA"/>
</dbReference>
<dbReference type="PROSITE" id="PS50878">
    <property type="entry name" value="RT_POL"/>
    <property type="match status" value="1"/>
</dbReference>
<keyword evidence="12" id="KW-1185">Reference proteome</keyword>
<dbReference type="CDD" id="cd03487">
    <property type="entry name" value="RT_Bac_retron_II"/>
    <property type="match status" value="1"/>
</dbReference>
<dbReference type="GO" id="GO:0051607">
    <property type="term" value="P:defense response to virus"/>
    <property type="evidence" value="ECO:0007669"/>
    <property type="project" value="UniProtKB-KW"/>
</dbReference>
<dbReference type="AlphaFoldDB" id="A0A7H1NQK8"/>
<dbReference type="KEGG" id="ebla:JGUZn3_08360"/>
<feature type="domain" description="Reverse transcriptase" evidence="10">
    <location>
        <begin position="1"/>
        <end position="261"/>
    </location>
</feature>
<evidence type="ECO:0000256" key="4">
    <source>
        <dbReference type="ARBA" id="ARBA00022723"/>
    </source>
</evidence>
<dbReference type="InterPro" id="IPR000123">
    <property type="entry name" value="Reverse_transcriptase_msDNA"/>
</dbReference>
<keyword evidence="7" id="KW-0051">Antiviral defense</keyword>
<evidence type="ECO:0000256" key="1">
    <source>
        <dbReference type="ARBA" id="ARBA00012493"/>
    </source>
</evidence>
<dbReference type="Pfam" id="PF00078">
    <property type="entry name" value="RVT_1"/>
    <property type="match status" value="1"/>
</dbReference>
<dbReference type="InterPro" id="IPR051083">
    <property type="entry name" value="GrpII_Intron_Splice-Mob/Def"/>
</dbReference>
<protein>
    <recommendedName>
        <fullName evidence="1">RNA-directed DNA polymerase</fullName>
        <ecNumber evidence="1">2.7.7.49</ecNumber>
    </recommendedName>
</protein>
<dbReference type="SUPFAM" id="SSF56672">
    <property type="entry name" value="DNA/RNA polymerases"/>
    <property type="match status" value="1"/>
</dbReference>
<comment type="catalytic activity">
    <reaction evidence="9">
        <text>DNA(n) + a 2'-deoxyribonucleoside 5'-triphosphate = DNA(n+1) + diphosphate</text>
        <dbReference type="Rhea" id="RHEA:22508"/>
        <dbReference type="Rhea" id="RHEA-COMP:17339"/>
        <dbReference type="Rhea" id="RHEA-COMP:17340"/>
        <dbReference type="ChEBI" id="CHEBI:33019"/>
        <dbReference type="ChEBI" id="CHEBI:61560"/>
        <dbReference type="ChEBI" id="CHEBI:173112"/>
        <dbReference type="EC" id="2.7.7.49"/>
    </reaction>
</comment>
<evidence type="ECO:0000256" key="6">
    <source>
        <dbReference type="ARBA" id="ARBA00022918"/>
    </source>
</evidence>
<dbReference type="PANTHER" id="PTHR34047">
    <property type="entry name" value="NUCLEAR INTRON MATURASE 1, MITOCHONDRIAL-RELATED"/>
    <property type="match status" value="1"/>
</dbReference>
<accession>A0A7H1NQK8</accession>
<dbReference type="GO" id="GO:0003723">
    <property type="term" value="F:RNA binding"/>
    <property type="evidence" value="ECO:0007669"/>
    <property type="project" value="InterPro"/>
</dbReference>
<dbReference type="InterPro" id="IPR043502">
    <property type="entry name" value="DNA/RNA_pol_sf"/>
</dbReference>
<evidence type="ECO:0000256" key="3">
    <source>
        <dbReference type="ARBA" id="ARBA00022695"/>
    </source>
</evidence>
<evidence type="ECO:0000313" key="11">
    <source>
        <dbReference type="EMBL" id="QNT78068.1"/>
    </source>
</evidence>
<keyword evidence="3" id="KW-0548">Nucleotidyltransferase</keyword>
<dbReference type="GO" id="GO:0046872">
    <property type="term" value="F:metal ion binding"/>
    <property type="evidence" value="ECO:0007669"/>
    <property type="project" value="UniProtKB-KW"/>
</dbReference>
<evidence type="ECO:0000256" key="5">
    <source>
        <dbReference type="ARBA" id="ARBA00022842"/>
    </source>
</evidence>
<dbReference type="InterPro" id="IPR000477">
    <property type="entry name" value="RT_dom"/>
</dbReference>
<dbReference type="PANTHER" id="PTHR34047:SF7">
    <property type="entry name" value="RNA-DIRECTED DNA POLYMERASE"/>
    <property type="match status" value="1"/>
</dbReference>
<evidence type="ECO:0000256" key="9">
    <source>
        <dbReference type="ARBA" id="ARBA00048173"/>
    </source>
</evidence>